<name>A0AAV7MGS2_PLEWA</name>
<dbReference type="AlphaFoldDB" id="A0AAV7MGS2"/>
<proteinExistence type="predicted"/>
<gene>
    <name evidence="2" type="ORF">NDU88_007346</name>
</gene>
<accession>A0AAV7MGS2</accession>
<sequence>MGSDGCNEDRAMAKESVAEPRGDQWPPQSKEGGGQRDIWLYKSRGHGNGGSRGYSVTLYMLFRPDEVHLSKSMKRTYLLKLMAVIEGW</sequence>
<evidence type="ECO:0000313" key="2">
    <source>
        <dbReference type="EMBL" id="KAJ1102294.1"/>
    </source>
</evidence>
<feature type="compositionally biased region" description="Basic and acidic residues" evidence="1">
    <location>
        <begin position="7"/>
        <end position="22"/>
    </location>
</feature>
<protein>
    <submittedName>
        <fullName evidence="2">Uncharacterized protein</fullName>
    </submittedName>
</protein>
<keyword evidence="3" id="KW-1185">Reference proteome</keyword>
<reference evidence="2" key="1">
    <citation type="journal article" date="2022" name="bioRxiv">
        <title>Sequencing and chromosome-scale assembly of the giantPleurodeles waltlgenome.</title>
        <authorList>
            <person name="Brown T."/>
            <person name="Elewa A."/>
            <person name="Iarovenko S."/>
            <person name="Subramanian E."/>
            <person name="Araus A.J."/>
            <person name="Petzold A."/>
            <person name="Susuki M."/>
            <person name="Suzuki K.-i.T."/>
            <person name="Hayashi T."/>
            <person name="Toyoda A."/>
            <person name="Oliveira C."/>
            <person name="Osipova E."/>
            <person name="Leigh N.D."/>
            <person name="Simon A."/>
            <person name="Yun M.H."/>
        </authorList>
    </citation>
    <scope>NUCLEOTIDE SEQUENCE</scope>
    <source>
        <strain evidence="2">20211129_DDA</strain>
        <tissue evidence="2">Liver</tissue>
    </source>
</reference>
<dbReference type="EMBL" id="JANPWB010000014">
    <property type="protein sequence ID" value="KAJ1102294.1"/>
    <property type="molecule type" value="Genomic_DNA"/>
</dbReference>
<evidence type="ECO:0000256" key="1">
    <source>
        <dbReference type="SAM" id="MobiDB-lite"/>
    </source>
</evidence>
<organism evidence="2 3">
    <name type="scientific">Pleurodeles waltl</name>
    <name type="common">Iberian ribbed newt</name>
    <dbReference type="NCBI Taxonomy" id="8319"/>
    <lineage>
        <taxon>Eukaryota</taxon>
        <taxon>Metazoa</taxon>
        <taxon>Chordata</taxon>
        <taxon>Craniata</taxon>
        <taxon>Vertebrata</taxon>
        <taxon>Euteleostomi</taxon>
        <taxon>Amphibia</taxon>
        <taxon>Batrachia</taxon>
        <taxon>Caudata</taxon>
        <taxon>Salamandroidea</taxon>
        <taxon>Salamandridae</taxon>
        <taxon>Pleurodelinae</taxon>
        <taxon>Pleurodeles</taxon>
    </lineage>
</organism>
<feature type="region of interest" description="Disordered" evidence="1">
    <location>
        <begin position="1"/>
        <end position="51"/>
    </location>
</feature>
<evidence type="ECO:0000313" key="3">
    <source>
        <dbReference type="Proteomes" id="UP001066276"/>
    </source>
</evidence>
<comment type="caution">
    <text evidence="2">The sequence shown here is derived from an EMBL/GenBank/DDBJ whole genome shotgun (WGS) entry which is preliminary data.</text>
</comment>
<dbReference type="Proteomes" id="UP001066276">
    <property type="component" value="Chromosome 10"/>
</dbReference>